<evidence type="ECO:0000313" key="3">
    <source>
        <dbReference type="Proteomes" id="UP000295382"/>
    </source>
</evidence>
<dbReference type="AlphaFoldDB" id="A0A4R3HRG3"/>
<reference evidence="2 3" key="1">
    <citation type="submission" date="2019-03" db="EMBL/GenBank/DDBJ databases">
        <title>Genomic Encyclopedia of Type Strains, Phase IV (KMG-IV): sequencing the most valuable type-strain genomes for metagenomic binning, comparative biology and taxonomic classification.</title>
        <authorList>
            <person name="Goeker M."/>
        </authorList>
    </citation>
    <scope>NUCLEOTIDE SEQUENCE [LARGE SCALE GENOMIC DNA]</scope>
    <source>
        <strain evidence="2 3">DSM 7445</strain>
    </source>
</reference>
<accession>A0A4R3HRG3</accession>
<organism evidence="2 3">
    <name type="scientific">Paucimonas lemoignei</name>
    <name type="common">Pseudomonas lemoignei</name>
    <dbReference type="NCBI Taxonomy" id="29443"/>
    <lineage>
        <taxon>Bacteria</taxon>
        <taxon>Pseudomonadati</taxon>
        <taxon>Pseudomonadota</taxon>
        <taxon>Betaproteobacteria</taxon>
        <taxon>Burkholderiales</taxon>
        <taxon>Burkholderiaceae</taxon>
        <taxon>Paucimonas</taxon>
    </lineage>
</organism>
<feature type="region of interest" description="Disordered" evidence="1">
    <location>
        <begin position="20"/>
        <end position="45"/>
    </location>
</feature>
<dbReference type="Proteomes" id="UP000295382">
    <property type="component" value="Unassembled WGS sequence"/>
</dbReference>
<proteinExistence type="predicted"/>
<gene>
    <name evidence="2" type="ORF">EDC30_1211</name>
</gene>
<name>A0A4R3HRG3_PAULE</name>
<evidence type="ECO:0000256" key="1">
    <source>
        <dbReference type="SAM" id="MobiDB-lite"/>
    </source>
</evidence>
<keyword evidence="3" id="KW-1185">Reference proteome</keyword>
<comment type="caution">
    <text evidence="2">The sequence shown here is derived from an EMBL/GenBank/DDBJ whole genome shotgun (WGS) entry which is preliminary data.</text>
</comment>
<dbReference type="RefSeq" id="WP_132260434.1">
    <property type="nucleotide sequence ID" value="NZ_SLZQ01000021.1"/>
</dbReference>
<dbReference type="EMBL" id="SLZQ01000021">
    <property type="protein sequence ID" value="TCS32577.1"/>
    <property type="molecule type" value="Genomic_DNA"/>
</dbReference>
<sequence>MNITIKMSLPMRLEAESSNDPIYRVRHAPGSSAEKQSRGAEMTEPTSVADLWDKYHRASEIHEKACASAQGKDVPGRTGYG</sequence>
<protein>
    <submittedName>
        <fullName evidence="2">Uncharacterized protein</fullName>
    </submittedName>
</protein>
<evidence type="ECO:0000313" key="2">
    <source>
        <dbReference type="EMBL" id="TCS32577.1"/>
    </source>
</evidence>